<dbReference type="EMBL" id="UOFJ01000686">
    <property type="protein sequence ID" value="VAW72812.1"/>
    <property type="molecule type" value="Genomic_DNA"/>
</dbReference>
<proteinExistence type="predicted"/>
<protein>
    <submittedName>
        <fullName evidence="1">Uncharacterized protein</fullName>
    </submittedName>
</protein>
<organism evidence="1">
    <name type="scientific">hydrothermal vent metagenome</name>
    <dbReference type="NCBI Taxonomy" id="652676"/>
    <lineage>
        <taxon>unclassified sequences</taxon>
        <taxon>metagenomes</taxon>
        <taxon>ecological metagenomes</taxon>
    </lineage>
</organism>
<name>A0A3B0YBZ7_9ZZZZ</name>
<dbReference type="AlphaFoldDB" id="A0A3B0YBZ7"/>
<evidence type="ECO:0000313" key="1">
    <source>
        <dbReference type="EMBL" id="VAW72812.1"/>
    </source>
</evidence>
<sequence>MITINELSSRVPDFTSKTVYLCGDISRAGGLDLKPAERAFVISELSHGYNEGNRAWWVQVSEGLHFNLLPCSTNLLAPTENFGANDRHVVDVLNQEAARIFENQAPLNHVLAQVYHNTRQLLLIRSRLRPKFRRMQTKA</sequence>
<accession>A0A3B0YBZ7</accession>
<reference evidence="1" key="1">
    <citation type="submission" date="2018-06" db="EMBL/GenBank/DDBJ databases">
        <authorList>
            <person name="Zhirakovskaya E."/>
        </authorList>
    </citation>
    <scope>NUCLEOTIDE SEQUENCE</scope>
</reference>
<gene>
    <name evidence="1" type="ORF">MNBD_GAMMA10-1619</name>
</gene>